<reference evidence="2" key="1">
    <citation type="submission" date="2018-11" db="EMBL/GenBank/DDBJ databases">
        <title>Chitinophaga lutea sp.nov., isolate from arsenic contaminated soil.</title>
        <authorList>
            <person name="Zong Y."/>
        </authorList>
    </citation>
    <scope>NUCLEOTIDE SEQUENCE [LARGE SCALE GENOMIC DNA]</scope>
    <source>
        <strain evidence="2">YLT18</strain>
    </source>
</reference>
<proteinExistence type="predicted"/>
<accession>A0A3N4M7Q6</accession>
<evidence type="ECO:0000313" key="2">
    <source>
        <dbReference type="Proteomes" id="UP000279089"/>
    </source>
</evidence>
<dbReference type="RefSeq" id="WP_123864725.1">
    <property type="nucleotide sequence ID" value="NZ_QXZY01000011.1"/>
</dbReference>
<name>A0A3N4M7Q6_9BACT</name>
<gene>
    <name evidence="1" type="ORF">EG028_19570</name>
</gene>
<keyword evidence="2" id="KW-1185">Reference proteome</keyword>
<sequence>MRFQVLSCILIAAVGMLCYSFRTVPLKLSGTAFELIDISQPFDPNSYQQIFENPIVACPGEGFICKIVIPLTDIYASGTYVGKPKVDIQTPTLNELSDQLTTVMNTIGTPSTFGNRTIYETNEF</sequence>
<evidence type="ECO:0000313" key="1">
    <source>
        <dbReference type="EMBL" id="RPD39328.1"/>
    </source>
</evidence>
<protein>
    <submittedName>
        <fullName evidence="1">Uncharacterized protein</fullName>
    </submittedName>
</protein>
<dbReference type="AlphaFoldDB" id="A0A3N4M7Q6"/>
<comment type="caution">
    <text evidence="1">The sequence shown here is derived from an EMBL/GenBank/DDBJ whole genome shotgun (WGS) entry which is preliminary data.</text>
</comment>
<organism evidence="1 2">
    <name type="scientific">Chitinophaga barathri</name>
    <dbReference type="NCBI Taxonomy" id="1647451"/>
    <lineage>
        <taxon>Bacteria</taxon>
        <taxon>Pseudomonadati</taxon>
        <taxon>Bacteroidota</taxon>
        <taxon>Chitinophagia</taxon>
        <taxon>Chitinophagales</taxon>
        <taxon>Chitinophagaceae</taxon>
        <taxon>Chitinophaga</taxon>
    </lineage>
</organism>
<dbReference type="Proteomes" id="UP000279089">
    <property type="component" value="Unassembled WGS sequence"/>
</dbReference>
<dbReference type="EMBL" id="RMBX01000011">
    <property type="protein sequence ID" value="RPD39328.1"/>
    <property type="molecule type" value="Genomic_DNA"/>
</dbReference>